<evidence type="ECO:0000313" key="1">
    <source>
        <dbReference type="EMBL" id="GBN36497.1"/>
    </source>
</evidence>
<sequence>MISWNGYKTPVSFSLTLNPTYVTYTGSASLLDLSICSASISHAVDCYVSESNFESDHYPVIITWSILDHTPKKNKVNRLEPDYE</sequence>
<organism evidence="1 2">
    <name type="scientific">Araneus ventricosus</name>
    <name type="common">Orbweaver spider</name>
    <name type="synonym">Epeira ventricosa</name>
    <dbReference type="NCBI Taxonomy" id="182803"/>
    <lineage>
        <taxon>Eukaryota</taxon>
        <taxon>Metazoa</taxon>
        <taxon>Ecdysozoa</taxon>
        <taxon>Arthropoda</taxon>
        <taxon>Chelicerata</taxon>
        <taxon>Arachnida</taxon>
        <taxon>Araneae</taxon>
        <taxon>Araneomorphae</taxon>
        <taxon>Entelegynae</taxon>
        <taxon>Araneoidea</taxon>
        <taxon>Araneidae</taxon>
        <taxon>Araneus</taxon>
    </lineage>
</organism>
<dbReference type="SUPFAM" id="SSF56219">
    <property type="entry name" value="DNase I-like"/>
    <property type="match status" value="1"/>
</dbReference>
<gene>
    <name evidence="1" type="ORF">AVEN_10562_1</name>
</gene>
<evidence type="ECO:0008006" key="3">
    <source>
        <dbReference type="Google" id="ProtNLM"/>
    </source>
</evidence>
<dbReference type="OrthoDB" id="6514113at2759"/>
<dbReference type="EMBL" id="BGPR01008853">
    <property type="protein sequence ID" value="GBN36497.1"/>
    <property type="molecule type" value="Genomic_DNA"/>
</dbReference>
<protein>
    <recommendedName>
        <fullName evidence="3">Endonuclease/exonuclease/phosphatase domain-containing protein</fullName>
    </recommendedName>
</protein>
<comment type="caution">
    <text evidence="1">The sequence shown here is derived from an EMBL/GenBank/DDBJ whole genome shotgun (WGS) entry which is preliminary data.</text>
</comment>
<evidence type="ECO:0000313" key="2">
    <source>
        <dbReference type="Proteomes" id="UP000499080"/>
    </source>
</evidence>
<dbReference type="InterPro" id="IPR036691">
    <property type="entry name" value="Endo/exonu/phosph_ase_sf"/>
</dbReference>
<dbReference type="Gene3D" id="3.60.10.10">
    <property type="entry name" value="Endonuclease/exonuclease/phosphatase"/>
    <property type="match status" value="1"/>
</dbReference>
<accession>A0A4Y2NEI5</accession>
<proteinExistence type="predicted"/>
<dbReference type="Proteomes" id="UP000499080">
    <property type="component" value="Unassembled WGS sequence"/>
</dbReference>
<reference evidence="1 2" key="1">
    <citation type="journal article" date="2019" name="Sci. Rep.">
        <title>Orb-weaving spider Araneus ventricosus genome elucidates the spidroin gene catalogue.</title>
        <authorList>
            <person name="Kono N."/>
            <person name="Nakamura H."/>
            <person name="Ohtoshi R."/>
            <person name="Moran D.A.P."/>
            <person name="Shinohara A."/>
            <person name="Yoshida Y."/>
            <person name="Fujiwara M."/>
            <person name="Mori M."/>
            <person name="Tomita M."/>
            <person name="Arakawa K."/>
        </authorList>
    </citation>
    <scope>NUCLEOTIDE SEQUENCE [LARGE SCALE GENOMIC DNA]</scope>
</reference>
<dbReference type="AlphaFoldDB" id="A0A4Y2NEI5"/>
<name>A0A4Y2NEI5_ARAVE</name>
<keyword evidence="2" id="KW-1185">Reference proteome</keyword>